<protein>
    <recommendedName>
        <fullName evidence="2">5-hmdU DNA kinase helical domain-containing protein</fullName>
    </recommendedName>
</protein>
<gene>
    <name evidence="3" type="ORF">NLI96_g11663</name>
</gene>
<dbReference type="EMBL" id="JANAWD010000814">
    <property type="protein sequence ID" value="KAJ3475695.1"/>
    <property type="molecule type" value="Genomic_DNA"/>
</dbReference>
<dbReference type="InterPro" id="IPR040684">
    <property type="entry name" value="HMUDK_hel"/>
</dbReference>
<keyword evidence="4" id="KW-1185">Reference proteome</keyword>
<comment type="caution">
    <text evidence="3">The sequence shown here is derived from an EMBL/GenBank/DDBJ whole genome shotgun (WGS) entry which is preliminary data.</text>
</comment>
<dbReference type="Pfam" id="PF18723">
    <property type="entry name" value="HMUDK_hel"/>
    <property type="match status" value="1"/>
</dbReference>
<name>A0AAD5Y8X5_9APHY</name>
<feature type="domain" description="5-hmdU DNA kinase helical" evidence="2">
    <location>
        <begin position="58"/>
        <end position="339"/>
    </location>
</feature>
<evidence type="ECO:0000313" key="4">
    <source>
        <dbReference type="Proteomes" id="UP001212997"/>
    </source>
</evidence>
<evidence type="ECO:0000259" key="2">
    <source>
        <dbReference type="Pfam" id="PF18723"/>
    </source>
</evidence>
<feature type="region of interest" description="Disordered" evidence="1">
    <location>
        <begin position="1"/>
        <end position="24"/>
    </location>
</feature>
<evidence type="ECO:0000313" key="3">
    <source>
        <dbReference type="EMBL" id="KAJ3475695.1"/>
    </source>
</evidence>
<organism evidence="3 4">
    <name type="scientific">Meripilus lineatus</name>
    <dbReference type="NCBI Taxonomy" id="2056292"/>
    <lineage>
        <taxon>Eukaryota</taxon>
        <taxon>Fungi</taxon>
        <taxon>Dikarya</taxon>
        <taxon>Basidiomycota</taxon>
        <taxon>Agaricomycotina</taxon>
        <taxon>Agaricomycetes</taxon>
        <taxon>Polyporales</taxon>
        <taxon>Meripilaceae</taxon>
        <taxon>Meripilus</taxon>
    </lineage>
</organism>
<proteinExistence type="predicted"/>
<dbReference type="AlphaFoldDB" id="A0AAD5Y8X5"/>
<feature type="compositionally biased region" description="Polar residues" evidence="1">
    <location>
        <begin position="1"/>
        <end position="16"/>
    </location>
</feature>
<sequence>MAKLSFQSPSSDTAKATKSHAREKKLKTTITIPAKSSRARQSGQLNVSFAGKSFTASPVLDTFFKFVVERHAIHQRRLDGQPPPWTDDELFCIYPFTNVFRVYDGTTQYILTNVINKGDQGLYESCFRVILFRFFNRVETWELLEETLGTPTLTWAEFNVEAYEEVLSRVTGPLYGGCYIIPAPNFGYQRNYSNHLRLIQVLMEEDFPGKLKQREYLKDAHGMTCMYPSMGSFTGLQLILDLNMLPHFNFSENEWAALGPGSSECIRKIFGPSIRGHEEAALRWLYETQMSHFARLRIPKSRIPRLCTARPAGMTMVDIEHALCECEKYSREKHPEIKGKHSVVGNPFKPSSKPITAHLPEKWLNPPPRLQPLPRPPPVRLAEDADDLPEYEVSHIVNGEVEVEIERELGWSPVPRQVDWLGARG</sequence>
<dbReference type="Proteomes" id="UP001212997">
    <property type="component" value="Unassembled WGS sequence"/>
</dbReference>
<reference evidence="3" key="1">
    <citation type="submission" date="2022-07" db="EMBL/GenBank/DDBJ databases">
        <title>Genome Sequence of Physisporinus lineatus.</title>
        <authorList>
            <person name="Buettner E."/>
        </authorList>
    </citation>
    <scope>NUCLEOTIDE SEQUENCE</scope>
    <source>
        <strain evidence="3">VT162</strain>
    </source>
</reference>
<accession>A0AAD5Y8X5</accession>
<evidence type="ECO:0000256" key="1">
    <source>
        <dbReference type="SAM" id="MobiDB-lite"/>
    </source>
</evidence>